<keyword evidence="5" id="KW-1133">Transmembrane helix</keyword>
<keyword evidence="4" id="KW-0934">Plastid</keyword>
<dbReference type="EMBL" id="CM000882">
    <property type="protein sequence ID" value="KQK01953.1"/>
    <property type="molecule type" value="Genomic_DNA"/>
</dbReference>
<gene>
    <name evidence="8" type="ORF">BRADI_3g59470v3</name>
</gene>
<dbReference type="HOGENOM" id="CLU_1470159_0_0_1"/>
<dbReference type="GO" id="GO:0015140">
    <property type="term" value="F:malate transmembrane transporter activity"/>
    <property type="evidence" value="ECO:0007669"/>
    <property type="project" value="UniProtKB-ARBA"/>
</dbReference>
<dbReference type="PANTHER" id="PTHR42826">
    <property type="entry name" value="DICARBOXYLATE TRANSPORTER 2.1, CHLOROPLASTIC"/>
    <property type="match status" value="1"/>
</dbReference>
<reference evidence="8" key="2">
    <citation type="submission" date="2017-06" db="EMBL/GenBank/DDBJ databases">
        <title>WGS assembly of Brachypodium distachyon.</title>
        <authorList>
            <consortium name="The International Brachypodium Initiative"/>
            <person name="Lucas S."/>
            <person name="Harmon-Smith M."/>
            <person name="Lail K."/>
            <person name="Tice H."/>
            <person name="Grimwood J."/>
            <person name="Bruce D."/>
            <person name="Barry K."/>
            <person name="Shu S."/>
            <person name="Lindquist E."/>
            <person name="Wang M."/>
            <person name="Pitluck S."/>
            <person name="Vogel J.P."/>
            <person name="Garvin D.F."/>
            <person name="Mockler T.C."/>
            <person name="Schmutz J."/>
            <person name="Rokhsar D."/>
            <person name="Bevan M.W."/>
        </authorList>
    </citation>
    <scope>NUCLEOTIDE SEQUENCE</scope>
    <source>
        <strain evidence="8">Bd21</strain>
    </source>
</reference>
<accession>I1IFC2</accession>
<sequence length="184" mass="19149">MLDRERAVGAVGLVAVLVGPATGVLAEQRCRQQLRQALQTHSLHKPLAPAPQCHRLPPPVAALRRRFGVSPRGGLTSREASAEGRTAIKPLLDSTAAGLLIWFIRAPAGVARNAWQLLAVFLATIVRIITQPWPLGADALLGLGSGTPSLGSWRSPSSSREGSSRPGSAIPSPAPSSTPSGDPS</sequence>
<organism evidence="9">
    <name type="scientific">Brachypodium distachyon</name>
    <name type="common">Purple false brome</name>
    <name type="synonym">Trachynia distachya</name>
    <dbReference type="NCBI Taxonomy" id="15368"/>
    <lineage>
        <taxon>Eukaryota</taxon>
        <taxon>Viridiplantae</taxon>
        <taxon>Streptophyta</taxon>
        <taxon>Embryophyta</taxon>
        <taxon>Tracheophyta</taxon>
        <taxon>Spermatophyta</taxon>
        <taxon>Magnoliopsida</taxon>
        <taxon>Liliopsida</taxon>
        <taxon>Poales</taxon>
        <taxon>Poaceae</taxon>
        <taxon>BOP clade</taxon>
        <taxon>Pooideae</taxon>
        <taxon>Stipodae</taxon>
        <taxon>Brachypodieae</taxon>
        <taxon>Brachypodium</taxon>
    </lineage>
</organism>
<evidence type="ECO:0000313" key="9">
    <source>
        <dbReference type="EnsemblPlants" id="KQK01953"/>
    </source>
</evidence>
<evidence type="ECO:0000256" key="4">
    <source>
        <dbReference type="ARBA" id="ARBA00022780"/>
    </source>
</evidence>
<dbReference type="Pfam" id="PF00939">
    <property type="entry name" value="Na_sulph_symp"/>
    <property type="match status" value="1"/>
</dbReference>
<dbReference type="GO" id="GO:0009706">
    <property type="term" value="C:chloroplast inner membrane"/>
    <property type="evidence" value="ECO:0007669"/>
    <property type="project" value="UniProtKB-SubCell"/>
</dbReference>
<keyword evidence="10" id="KW-1185">Reference proteome</keyword>
<protein>
    <submittedName>
        <fullName evidence="8 9">Uncharacterized protein</fullName>
    </submittedName>
</protein>
<dbReference type="Proteomes" id="UP000008810">
    <property type="component" value="Chromosome 3"/>
</dbReference>
<evidence type="ECO:0000256" key="6">
    <source>
        <dbReference type="ARBA" id="ARBA00023136"/>
    </source>
</evidence>
<comment type="similarity">
    <text evidence="2">Belongs to the SLC13A/DASS transporter (TC 2.A.47) family. DIT1 subfamily.</text>
</comment>
<dbReference type="EnsemblPlants" id="KQK01953">
    <property type="protein sequence ID" value="KQK01953"/>
    <property type="gene ID" value="BRADI_3g59470v3"/>
</dbReference>
<keyword evidence="3" id="KW-0812">Transmembrane</keyword>
<keyword evidence="4" id="KW-1001">Plastid inner membrane</keyword>
<name>I1IFC2_BRADI</name>
<keyword evidence="6" id="KW-0472">Membrane</keyword>
<dbReference type="STRING" id="15368.I1IFC2"/>
<evidence type="ECO:0000256" key="7">
    <source>
        <dbReference type="SAM" id="MobiDB-lite"/>
    </source>
</evidence>
<dbReference type="InterPro" id="IPR001898">
    <property type="entry name" value="SLC13A/DASS"/>
</dbReference>
<evidence type="ECO:0000256" key="3">
    <source>
        <dbReference type="ARBA" id="ARBA00022692"/>
    </source>
</evidence>
<dbReference type="AlphaFoldDB" id="I1IFC2"/>
<evidence type="ECO:0000256" key="1">
    <source>
        <dbReference type="ARBA" id="ARBA00004478"/>
    </source>
</evidence>
<comment type="subcellular location">
    <subcellularLocation>
        <location evidence="1">Plastid</location>
        <location evidence="1">Chloroplast inner membrane</location>
        <topology evidence="1">Multi-pass membrane protein</topology>
    </subcellularLocation>
</comment>
<dbReference type="InterPro" id="IPR030676">
    <property type="entry name" value="CitT-rel"/>
</dbReference>
<evidence type="ECO:0000256" key="2">
    <source>
        <dbReference type="ARBA" id="ARBA00007349"/>
    </source>
</evidence>
<proteinExistence type="inferred from homology"/>
<reference evidence="8 9" key="1">
    <citation type="journal article" date="2010" name="Nature">
        <title>Genome sequencing and analysis of the model grass Brachypodium distachyon.</title>
        <authorList>
            <consortium name="International Brachypodium Initiative"/>
        </authorList>
    </citation>
    <scope>NUCLEOTIDE SEQUENCE [LARGE SCALE GENOMIC DNA]</scope>
    <source>
        <strain evidence="8 9">Bd21</strain>
    </source>
</reference>
<dbReference type="Gramene" id="KQK01953">
    <property type="protein sequence ID" value="KQK01953"/>
    <property type="gene ID" value="BRADI_3g59470v3"/>
</dbReference>
<dbReference type="InParanoid" id="I1IFC2"/>
<evidence type="ECO:0000313" key="10">
    <source>
        <dbReference type="Proteomes" id="UP000008810"/>
    </source>
</evidence>
<evidence type="ECO:0000256" key="5">
    <source>
        <dbReference type="ARBA" id="ARBA00022989"/>
    </source>
</evidence>
<feature type="region of interest" description="Disordered" evidence="7">
    <location>
        <begin position="149"/>
        <end position="184"/>
    </location>
</feature>
<evidence type="ECO:0000313" key="8">
    <source>
        <dbReference type="EMBL" id="KQK01953.1"/>
    </source>
</evidence>
<reference evidence="9" key="3">
    <citation type="submission" date="2018-08" db="UniProtKB">
        <authorList>
            <consortium name="EnsemblPlants"/>
        </authorList>
    </citation>
    <scope>IDENTIFICATION</scope>
    <source>
        <strain evidence="9">cv. Bd21</strain>
    </source>
</reference>